<feature type="transmembrane region" description="Helical" evidence="2">
    <location>
        <begin position="85"/>
        <end position="105"/>
    </location>
</feature>
<gene>
    <name evidence="3" type="ORF">BJG266_LOCUS518</name>
    <name evidence="4" type="ORF">QVE165_LOCUS5991</name>
</gene>
<keyword evidence="2" id="KW-1133">Transmembrane helix</keyword>
<dbReference type="Proteomes" id="UP000663832">
    <property type="component" value="Unassembled WGS sequence"/>
</dbReference>
<feature type="transmembrane region" description="Helical" evidence="2">
    <location>
        <begin position="320"/>
        <end position="341"/>
    </location>
</feature>
<keyword evidence="2" id="KW-0472">Membrane</keyword>
<protein>
    <submittedName>
        <fullName evidence="3">Uncharacterized protein</fullName>
    </submittedName>
</protein>
<dbReference type="Proteomes" id="UP000663877">
    <property type="component" value="Unassembled WGS sequence"/>
</dbReference>
<proteinExistence type="predicted"/>
<keyword evidence="2" id="KW-0812">Transmembrane</keyword>
<sequence>MLLHDSYFHSSNKSINTTHYGTVIVAYSPLFHSTFTLIISIFGVIFNFICCIKLWFILYQYKQRKLNNTHEQEFIHVLAHNKYRFLIALTSNDCLLCLSSIISCLDEKYFFQALLARHHLCAAHILLWKFTLHFIPLLTIGVLCRYHYILNKAFQVRLSNLSTLNQLLCTDLNILIAFVLALAWSVDGLWLWGVANIKDFIKPPLQSSVEHTYSNGTMENLGTSSINNSVINTTILHLNLTRIENNDGLFLSEQTRICYLQTNHNFEFSLRLIHLIEADFLLLFAFHLLGFVLEICLQIRLCCCIIIKKVTLAFNHERQLCIYILYIFIIITLTSLPFYLYRTLEIIFDAQLASVNNDLVNSRTFAQILLIGTCFKPVLLFILFFPSSILFYLKCYLKCYSPANIGLSEQDEDLLPSSTDPNQEQQRLPNSRSQHHRFSLFTHSSQDLRFSPKVRTHSNPALIIPFHCQNSSSKHEQLIN</sequence>
<feature type="region of interest" description="Disordered" evidence="1">
    <location>
        <begin position="413"/>
        <end position="435"/>
    </location>
</feature>
<dbReference type="OrthoDB" id="10038332at2759"/>
<feature type="transmembrane region" description="Helical" evidence="2">
    <location>
        <begin position="280"/>
        <end position="299"/>
    </location>
</feature>
<evidence type="ECO:0000313" key="3">
    <source>
        <dbReference type="EMBL" id="CAF0723229.1"/>
    </source>
</evidence>
<evidence type="ECO:0000313" key="5">
    <source>
        <dbReference type="Proteomes" id="UP000663832"/>
    </source>
</evidence>
<feature type="transmembrane region" description="Helical" evidence="2">
    <location>
        <begin position="125"/>
        <end position="146"/>
    </location>
</feature>
<feature type="transmembrane region" description="Helical" evidence="2">
    <location>
        <begin position="35"/>
        <end position="58"/>
    </location>
</feature>
<name>A0A813ML25_9BILA</name>
<accession>A0A813ML25</accession>
<evidence type="ECO:0000256" key="1">
    <source>
        <dbReference type="SAM" id="MobiDB-lite"/>
    </source>
</evidence>
<dbReference type="EMBL" id="CAJNOM010000024">
    <property type="protein sequence ID" value="CAF0834938.1"/>
    <property type="molecule type" value="Genomic_DNA"/>
</dbReference>
<dbReference type="EMBL" id="CAJNOI010000001">
    <property type="protein sequence ID" value="CAF0723229.1"/>
    <property type="molecule type" value="Genomic_DNA"/>
</dbReference>
<comment type="caution">
    <text evidence="3">The sequence shown here is derived from an EMBL/GenBank/DDBJ whole genome shotgun (WGS) entry which is preliminary data.</text>
</comment>
<reference evidence="3" key="1">
    <citation type="submission" date="2021-02" db="EMBL/GenBank/DDBJ databases">
        <authorList>
            <person name="Nowell W R."/>
        </authorList>
    </citation>
    <scope>NUCLEOTIDE SEQUENCE</scope>
</reference>
<evidence type="ECO:0000313" key="4">
    <source>
        <dbReference type="EMBL" id="CAF0834938.1"/>
    </source>
</evidence>
<dbReference type="AlphaFoldDB" id="A0A813ML25"/>
<feature type="transmembrane region" description="Helical" evidence="2">
    <location>
        <begin position="365"/>
        <end position="393"/>
    </location>
</feature>
<feature type="compositionally biased region" description="Polar residues" evidence="1">
    <location>
        <begin position="416"/>
        <end position="432"/>
    </location>
</feature>
<feature type="transmembrane region" description="Helical" evidence="2">
    <location>
        <begin position="167"/>
        <end position="186"/>
    </location>
</feature>
<evidence type="ECO:0000256" key="2">
    <source>
        <dbReference type="SAM" id="Phobius"/>
    </source>
</evidence>
<evidence type="ECO:0000313" key="6">
    <source>
        <dbReference type="Proteomes" id="UP000663877"/>
    </source>
</evidence>
<organism evidence="3 6">
    <name type="scientific">Adineta steineri</name>
    <dbReference type="NCBI Taxonomy" id="433720"/>
    <lineage>
        <taxon>Eukaryota</taxon>
        <taxon>Metazoa</taxon>
        <taxon>Spiralia</taxon>
        <taxon>Gnathifera</taxon>
        <taxon>Rotifera</taxon>
        <taxon>Eurotatoria</taxon>
        <taxon>Bdelloidea</taxon>
        <taxon>Adinetida</taxon>
        <taxon>Adinetidae</taxon>
        <taxon>Adineta</taxon>
    </lineage>
</organism>
<keyword evidence="5" id="KW-1185">Reference proteome</keyword>